<dbReference type="GO" id="GO:0016787">
    <property type="term" value="F:hydrolase activity"/>
    <property type="evidence" value="ECO:0007669"/>
    <property type="project" value="UniProtKB-KW"/>
</dbReference>
<dbReference type="Proteomes" id="UP000653231">
    <property type="component" value="Unassembled WGS sequence"/>
</dbReference>
<dbReference type="PRINTS" id="PR00111">
    <property type="entry name" value="ABHYDROLASE"/>
</dbReference>
<protein>
    <submittedName>
        <fullName evidence="2">Alpha/beta fold hydrolase</fullName>
    </submittedName>
</protein>
<dbReference type="EMBL" id="JACXRZ010000013">
    <property type="protein sequence ID" value="MBD3145186.1"/>
    <property type="molecule type" value="Genomic_DNA"/>
</dbReference>
<dbReference type="Pfam" id="PF00561">
    <property type="entry name" value="Abhydrolase_1"/>
    <property type="match status" value="1"/>
</dbReference>
<dbReference type="PANTHER" id="PTHR43194">
    <property type="entry name" value="HYDROLASE ALPHA/BETA FOLD FAMILY"/>
    <property type="match status" value="1"/>
</dbReference>
<dbReference type="SUPFAM" id="SSF53474">
    <property type="entry name" value="alpha/beta-Hydrolases"/>
    <property type="match status" value="1"/>
</dbReference>
<reference evidence="2 3" key="1">
    <citation type="submission" date="2020-09" db="EMBL/GenBank/DDBJ databases">
        <title>Actinomycete isolated from the Camponotus japonicus Mayr.</title>
        <authorList>
            <person name="Gong X."/>
        </authorList>
    </citation>
    <scope>NUCLEOTIDE SEQUENCE [LARGE SCALE GENOMIC DNA]</scope>
    <source>
        <strain evidence="2 3">2C-HV3</strain>
    </source>
</reference>
<dbReference type="PANTHER" id="PTHR43194:SF2">
    <property type="entry name" value="PEROXISOMAL MEMBRANE PROTEIN LPX1"/>
    <property type="match status" value="1"/>
</dbReference>
<dbReference type="Gene3D" id="3.40.50.1820">
    <property type="entry name" value="alpha/beta hydrolase"/>
    <property type="match status" value="2"/>
</dbReference>
<evidence type="ECO:0000313" key="2">
    <source>
        <dbReference type="EMBL" id="MBD3145186.1"/>
    </source>
</evidence>
<accession>A0ABR8L8W8</accession>
<keyword evidence="2" id="KW-0378">Hydrolase</keyword>
<dbReference type="InterPro" id="IPR000073">
    <property type="entry name" value="AB_hydrolase_1"/>
</dbReference>
<gene>
    <name evidence="2" type="ORF">IEQ31_18585</name>
</gene>
<feature type="domain" description="AB hydrolase-1" evidence="1">
    <location>
        <begin position="53"/>
        <end position="155"/>
    </location>
</feature>
<dbReference type="InterPro" id="IPR029058">
    <property type="entry name" value="AB_hydrolase_fold"/>
</dbReference>
<organism evidence="2 3">
    <name type="scientific">Microbispora bryophytorum subsp. camponoti</name>
    <dbReference type="NCBI Taxonomy" id="1677852"/>
    <lineage>
        <taxon>Bacteria</taxon>
        <taxon>Bacillati</taxon>
        <taxon>Actinomycetota</taxon>
        <taxon>Actinomycetes</taxon>
        <taxon>Streptosporangiales</taxon>
        <taxon>Streptosporangiaceae</taxon>
        <taxon>Microbispora</taxon>
    </lineage>
</organism>
<evidence type="ECO:0000259" key="1">
    <source>
        <dbReference type="Pfam" id="PF00561"/>
    </source>
</evidence>
<keyword evidence="3" id="KW-1185">Reference proteome</keyword>
<proteinExistence type="predicted"/>
<comment type="caution">
    <text evidence="2">The sequence shown here is derived from an EMBL/GenBank/DDBJ whole genome shotgun (WGS) entry which is preliminary data.</text>
</comment>
<sequence length="253" mass="26881">MLLGAPVAPIGVYQGYCRRVTDHVVVEANGVGIAYRTYGPVDGPVDGVVDAAPLILLHGLGGGMAGWDGVAGRLAADRHAYALDLRGHGASDWSGDYGLELMRDDVLAFLDVLSLGPVDVIGHSMGGVVAYLLAAERPGRVRTLVLEDVPPPVPRDPPPLVRPEEPLSFDWAMVEAIRPQIDHPDPAWLERLGRITARTLVVGGGPDSHIPQDRVAEMARRIPGAAHVTIPAGHLVHENAPDAFVREVAAFLT</sequence>
<dbReference type="InterPro" id="IPR050228">
    <property type="entry name" value="Carboxylesterase_BioH"/>
</dbReference>
<name>A0ABR8L8W8_9ACTN</name>
<evidence type="ECO:0000313" key="3">
    <source>
        <dbReference type="Proteomes" id="UP000653231"/>
    </source>
</evidence>